<dbReference type="PROSITE" id="PS00573">
    <property type="entry name" value="PYRIDINE_REDOX_2"/>
    <property type="match status" value="1"/>
</dbReference>
<evidence type="ECO:0000256" key="1">
    <source>
        <dbReference type="ARBA" id="ARBA00009333"/>
    </source>
</evidence>
<keyword evidence="3" id="KW-0274">FAD</keyword>
<organism evidence="8 9">
    <name type="scientific">Desulfovibrio subterraneus</name>
    <dbReference type="NCBI Taxonomy" id="2718620"/>
    <lineage>
        <taxon>Bacteria</taxon>
        <taxon>Pseudomonadati</taxon>
        <taxon>Thermodesulfobacteriota</taxon>
        <taxon>Desulfovibrionia</taxon>
        <taxon>Desulfovibrionales</taxon>
        <taxon>Desulfovibrionaceae</taxon>
        <taxon>Desulfovibrio</taxon>
    </lineage>
</organism>
<evidence type="ECO:0000256" key="5">
    <source>
        <dbReference type="ARBA" id="ARBA00023157"/>
    </source>
</evidence>
<dbReference type="PANTHER" id="PTHR48105">
    <property type="entry name" value="THIOREDOXIN REDUCTASE 1-RELATED-RELATED"/>
    <property type="match status" value="1"/>
</dbReference>
<dbReference type="InterPro" id="IPR023753">
    <property type="entry name" value="FAD/NAD-binding_dom"/>
</dbReference>
<sequence length="309" mass="32893">MSHAYDLIILGGGVAGMTSAIYAARASLRVLILDENACGGLVNWTRVVENMPSYKSIGGLELTARIQEQVEELGVDVEEAVCIDSIDLGGAEKAIVADDETYTAKAVIIATGRKPVPLEVAGECEQVHFCAICDGAAYVGKRVLVVGGGNSGFDEAIALLDQGVSELVLVEKMDRFFAARTAQDQLMARSNAEVRHSTEVAAVCCSDSLRSVTLRNVVTGEEEVQTFDGIFVFMGQQPGTEMFSGQIALDDDGYIVTDELMATSVAGVYAAGDVRRKKYRQITTAMADGTVAALEAERHIHSQMQGSKG</sequence>
<dbReference type="Gene3D" id="3.50.50.60">
    <property type="entry name" value="FAD/NAD(P)-binding domain"/>
    <property type="match status" value="2"/>
</dbReference>
<dbReference type="RefSeq" id="WP_174405344.1">
    <property type="nucleotide sequence ID" value="NZ_BLVO01000013.1"/>
</dbReference>
<keyword evidence="2" id="KW-0285">Flavoprotein</keyword>
<dbReference type="InterPro" id="IPR036188">
    <property type="entry name" value="FAD/NAD-bd_sf"/>
</dbReference>
<proteinExistence type="inferred from homology"/>
<evidence type="ECO:0000313" key="9">
    <source>
        <dbReference type="Proteomes" id="UP000503840"/>
    </source>
</evidence>
<dbReference type="InterPro" id="IPR050097">
    <property type="entry name" value="Ferredoxin-NADP_redctase_2"/>
</dbReference>
<comment type="similarity">
    <text evidence="1">Belongs to the class-II pyridine nucleotide-disulfide oxidoreductase family.</text>
</comment>
<dbReference type="Pfam" id="PF07992">
    <property type="entry name" value="Pyr_redox_2"/>
    <property type="match status" value="1"/>
</dbReference>
<keyword evidence="4" id="KW-0560">Oxidoreductase</keyword>
<evidence type="ECO:0000256" key="6">
    <source>
        <dbReference type="ARBA" id="ARBA00023284"/>
    </source>
</evidence>
<dbReference type="InterPro" id="IPR008255">
    <property type="entry name" value="Pyr_nucl-diS_OxRdtase_2_AS"/>
</dbReference>
<dbReference type="EMBL" id="BLVO01000013">
    <property type="protein sequence ID" value="GFM33709.1"/>
    <property type="molecule type" value="Genomic_DNA"/>
</dbReference>
<evidence type="ECO:0000259" key="7">
    <source>
        <dbReference type="Pfam" id="PF07992"/>
    </source>
</evidence>
<protein>
    <submittedName>
        <fullName evidence="8">Thioredoxin reductase</fullName>
    </submittedName>
</protein>
<evidence type="ECO:0000256" key="4">
    <source>
        <dbReference type="ARBA" id="ARBA00023002"/>
    </source>
</evidence>
<keyword evidence="9" id="KW-1185">Reference proteome</keyword>
<comment type="caution">
    <text evidence="8">The sequence shown here is derived from an EMBL/GenBank/DDBJ whole genome shotgun (WGS) entry which is preliminary data.</text>
</comment>
<dbReference type="AlphaFoldDB" id="A0A7J0BJA3"/>
<evidence type="ECO:0000256" key="2">
    <source>
        <dbReference type="ARBA" id="ARBA00022630"/>
    </source>
</evidence>
<name>A0A7J0BJA3_9BACT</name>
<accession>A0A7J0BJA3</accession>
<feature type="domain" description="FAD/NAD(P)-binding" evidence="7">
    <location>
        <begin position="5"/>
        <end position="289"/>
    </location>
</feature>
<evidence type="ECO:0000313" key="8">
    <source>
        <dbReference type="EMBL" id="GFM33709.1"/>
    </source>
</evidence>
<reference evidence="8 9" key="1">
    <citation type="submission" date="2020-05" db="EMBL/GenBank/DDBJ databases">
        <title>Draft genome sequence of Desulfovibrio sp. strain HN2T.</title>
        <authorList>
            <person name="Ueno A."/>
            <person name="Tamazawa S."/>
            <person name="Tamamura S."/>
            <person name="Murakami T."/>
            <person name="Kiyama T."/>
            <person name="Inomata H."/>
            <person name="Amano Y."/>
            <person name="Miyakawa K."/>
            <person name="Tamaki H."/>
            <person name="Naganuma T."/>
            <person name="Kaneko K."/>
        </authorList>
    </citation>
    <scope>NUCLEOTIDE SEQUENCE [LARGE SCALE GENOMIC DNA]</scope>
    <source>
        <strain evidence="8 9">HN2</strain>
    </source>
</reference>
<dbReference type="Proteomes" id="UP000503840">
    <property type="component" value="Unassembled WGS sequence"/>
</dbReference>
<keyword evidence="5" id="KW-1015">Disulfide bond</keyword>
<keyword evidence="6" id="KW-0676">Redox-active center</keyword>
<evidence type="ECO:0000256" key="3">
    <source>
        <dbReference type="ARBA" id="ARBA00022827"/>
    </source>
</evidence>
<dbReference type="GO" id="GO:0016668">
    <property type="term" value="F:oxidoreductase activity, acting on a sulfur group of donors, NAD(P) as acceptor"/>
    <property type="evidence" value="ECO:0007669"/>
    <property type="project" value="UniProtKB-ARBA"/>
</dbReference>
<gene>
    <name evidence="8" type="primary">trxB-1</name>
    <name evidence="8" type="ORF">DSM101010T_20740</name>
</gene>
<dbReference type="PRINTS" id="PR00469">
    <property type="entry name" value="PNDRDTASEII"/>
</dbReference>
<dbReference type="PRINTS" id="PR00368">
    <property type="entry name" value="FADPNR"/>
</dbReference>
<dbReference type="SUPFAM" id="SSF51905">
    <property type="entry name" value="FAD/NAD(P)-binding domain"/>
    <property type="match status" value="1"/>
</dbReference>